<accession>A0A8I1Y6R3</accession>
<name>A0A8I1Y6R3_BRAEL</name>
<dbReference type="RefSeq" id="WP_172646635.1">
    <property type="nucleotide sequence ID" value="NZ_JAFICZ010000001.1"/>
</dbReference>
<comment type="caution">
    <text evidence="2">The sequence shown here is derived from an EMBL/GenBank/DDBJ whole genome shotgun (WGS) entry which is preliminary data.</text>
</comment>
<reference evidence="2" key="1">
    <citation type="submission" date="2021-02" db="EMBL/GenBank/DDBJ databases">
        <title>Genomic Encyclopedia of Type Strains, Phase IV (KMG-V): Genome sequencing to study the core and pangenomes of soil and plant-associated prokaryotes.</title>
        <authorList>
            <person name="Whitman W."/>
        </authorList>
    </citation>
    <scope>NUCLEOTIDE SEQUENCE</scope>
    <source>
        <strain evidence="2">USDA 406</strain>
    </source>
</reference>
<evidence type="ECO:0000256" key="1">
    <source>
        <dbReference type="SAM" id="MobiDB-lite"/>
    </source>
</evidence>
<evidence type="ECO:0000313" key="3">
    <source>
        <dbReference type="Proteomes" id="UP000673383"/>
    </source>
</evidence>
<gene>
    <name evidence="2" type="ORF">JOH49_003033</name>
</gene>
<evidence type="ECO:0000313" key="2">
    <source>
        <dbReference type="EMBL" id="MBP1293280.1"/>
    </source>
</evidence>
<sequence length="165" mass="18924">MPASSHDRSTPFPERLSRAPAQGADDFCPEAREIKQQSGCSPDRNRFTHDREPQNADQSSQAQFHECLPDMWLVGDRKHIVRYNDGRSELWFLLQNKVSARCRELQFLSAQGYAEDSSIILRHIQLPRTIARRGLPSLDLTACAAWLSPSNRQHVRADFLRNAPW</sequence>
<dbReference type="AlphaFoldDB" id="A0A8I1Y6R3"/>
<feature type="region of interest" description="Disordered" evidence="1">
    <location>
        <begin position="1"/>
        <end position="61"/>
    </location>
</feature>
<proteinExistence type="predicted"/>
<organism evidence="2 3">
    <name type="scientific">Bradyrhizobium elkanii</name>
    <dbReference type="NCBI Taxonomy" id="29448"/>
    <lineage>
        <taxon>Bacteria</taxon>
        <taxon>Pseudomonadati</taxon>
        <taxon>Pseudomonadota</taxon>
        <taxon>Alphaproteobacteria</taxon>
        <taxon>Hyphomicrobiales</taxon>
        <taxon>Nitrobacteraceae</taxon>
        <taxon>Bradyrhizobium</taxon>
    </lineage>
</organism>
<dbReference type="Proteomes" id="UP000673383">
    <property type="component" value="Unassembled WGS sequence"/>
</dbReference>
<dbReference type="EMBL" id="JAFICZ010000001">
    <property type="protein sequence ID" value="MBP1293280.1"/>
    <property type="molecule type" value="Genomic_DNA"/>
</dbReference>
<protein>
    <submittedName>
        <fullName evidence="2">Uncharacterized protein</fullName>
    </submittedName>
</protein>
<feature type="compositionally biased region" description="Basic and acidic residues" evidence="1">
    <location>
        <begin position="43"/>
        <end position="54"/>
    </location>
</feature>